<dbReference type="Pfam" id="PF07510">
    <property type="entry name" value="GmrSD_C"/>
    <property type="match status" value="1"/>
</dbReference>
<feature type="domain" description="GmrSD restriction endonucleases C-terminal" evidence="2">
    <location>
        <begin position="416"/>
        <end position="550"/>
    </location>
</feature>
<dbReference type="STRING" id="1218591.LEP1GSC199_1587"/>
<dbReference type="InterPro" id="IPR011089">
    <property type="entry name" value="GmrSD_C"/>
</dbReference>
<evidence type="ECO:0000313" key="3">
    <source>
        <dbReference type="EMBL" id="EMY68620.1"/>
    </source>
</evidence>
<sequence length="559" mass="65190">MNKIDKSQIDIKGIGKVLSEGKLSVPPFQRSYSWEEKQINDLFEDINESVSHKFEDYFLGSIVVLKTEDGFSEIVDGQQRIATTSILLTAFRDILIDIGDTERADIIEKDYLFSKDIESLELIQNLQLNTEDNIFYSEQIVSRNKKNTSSFNKESHEKLLLAYNLAVKFIKKEIIGKREKNEQFAKWINFIKENVKVIWIQVEDYSYAYTIFETLNDRGLVLTVSDLLKNLLFSKSGKKIKSVQSNWIEMNSYLEAIDKENLLVDFIRHYWSTQEGLTRHRELFSKIKNKISNSTEAVQLSENLVFASYYYTALLNTDHEVWEKYNQETRSAISILKMLGMQQNRPLLLAILQNFEKSELEKTIKRLLSWTIRFIISGRLGSSGLETNFSEKAKLVSDKKIKTADSLLEEMKRIIPTDEEFEKSFATYSSNKPEVARYLLRSLEKTLINEEEPEFILNENSEQITLEHILPQKPSPNWSYFSEGDHQFYFRRMGNLCLLKKKINSGIKDDSFGKKKSIYQTSSFKLTNSLVTNNEWNKETIDTRQKYLAKLAISTWKIK</sequence>
<dbReference type="InterPro" id="IPR004919">
    <property type="entry name" value="GmrSD_N"/>
</dbReference>
<evidence type="ECO:0000313" key="4">
    <source>
        <dbReference type="Proteomes" id="UP000012227"/>
    </source>
</evidence>
<dbReference type="EMBL" id="AOGY02000066">
    <property type="protein sequence ID" value="EMY68620.1"/>
    <property type="molecule type" value="Genomic_DNA"/>
</dbReference>
<accession>N1W583</accession>
<dbReference type="PANTHER" id="PTHR35149">
    <property type="entry name" value="SLL5132 PROTEIN"/>
    <property type="match status" value="1"/>
</dbReference>
<comment type="caution">
    <text evidence="3">The sequence shown here is derived from an EMBL/GenBank/DDBJ whole genome shotgun (WGS) entry which is preliminary data.</text>
</comment>
<dbReference type="PANTHER" id="PTHR35149:SF2">
    <property type="entry name" value="DUF262 DOMAIN-CONTAINING PROTEIN"/>
    <property type="match status" value="1"/>
</dbReference>
<evidence type="ECO:0000259" key="1">
    <source>
        <dbReference type="Pfam" id="PF03235"/>
    </source>
</evidence>
<feature type="domain" description="GmrSD restriction endonucleases N-terminal" evidence="1">
    <location>
        <begin position="15"/>
        <end position="233"/>
    </location>
</feature>
<name>N1W583_9LEPT</name>
<dbReference type="Pfam" id="PF03235">
    <property type="entry name" value="GmrSD_N"/>
    <property type="match status" value="1"/>
</dbReference>
<proteinExistence type="predicted"/>
<dbReference type="RefSeq" id="WP_002987672.1">
    <property type="nucleotide sequence ID" value="NZ_AOGY02000066.1"/>
</dbReference>
<gene>
    <name evidence="3" type="ORF">LEP1GSC199_1587</name>
</gene>
<dbReference type="AlphaFoldDB" id="N1W583"/>
<evidence type="ECO:0000259" key="2">
    <source>
        <dbReference type="Pfam" id="PF07510"/>
    </source>
</evidence>
<protein>
    <submittedName>
        <fullName evidence="3">PF03235 family protein</fullName>
    </submittedName>
</protein>
<reference evidence="3 4" key="1">
    <citation type="submission" date="2013-03" db="EMBL/GenBank/DDBJ databases">
        <authorList>
            <person name="Harkins D.M."/>
            <person name="Durkin A.S."/>
            <person name="Brinkac L.M."/>
            <person name="Haft D.H."/>
            <person name="Selengut J.D."/>
            <person name="Sanka R."/>
            <person name="DePew J."/>
            <person name="Purushe J."/>
            <person name="Galloway R.L."/>
            <person name="Vinetz J.M."/>
            <person name="Sutton G.G."/>
            <person name="Nierman W.C."/>
            <person name="Fouts D.E."/>
        </authorList>
    </citation>
    <scope>NUCLEOTIDE SEQUENCE [LARGE SCALE GENOMIC DNA]</scope>
    <source>
        <strain evidence="3 4">Waz Holland</strain>
    </source>
</reference>
<organism evidence="3 4">
    <name type="scientific">Leptospira vanthielii serovar Holland str. Waz Holland = ATCC 700522</name>
    <dbReference type="NCBI Taxonomy" id="1218591"/>
    <lineage>
        <taxon>Bacteria</taxon>
        <taxon>Pseudomonadati</taxon>
        <taxon>Spirochaetota</taxon>
        <taxon>Spirochaetia</taxon>
        <taxon>Leptospirales</taxon>
        <taxon>Leptospiraceae</taxon>
        <taxon>Leptospira</taxon>
    </lineage>
</organism>
<dbReference type="Proteomes" id="UP000012227">
    <property type="component" value="Unassembled WGS sequence"/>
</dbReference>